<proteinExistence type="predicted"/>
<protein>
    <recommendedName>
        <fullName evidence="1">Beta-lactamase-related domain-containing protein</fullName>
    </recommendedName>
</protein>
<accession>A0A023BP88</accession>
<dbReference type="STRING" id="1317122.ATO12_06165"/>
<feature type="domain" description="Beta-lactamase-related" evidence="1">
    <location>
        <begin position="295"/>
        <end position="569"/>
    </location>
</feature>
<dbReference type="InterPro" id="IPR050789">
    <property type="entry name" value="Diverse_Enzym_Activities"/>
</dbReference>
<dbReference type="PANTHER" id="PTHR43283">
    <property type="entry name" value="BETA-LACTAMASE-RELATED"/>
    <property type="match status" value="1"/>
</dbReference>
<sequence length="595" mass="68021">MLILYNFANTKGSIFVKKTMSNTYKLFFGILILVFNIVHSQVNMNTYQGQWEGQINNKNAFNFKVEIQPLANHKYHLTIANTDLVVDTVVTSKSPKNITLDLPGNLRFNGAMNINKTSISGFFTSGILQYHVLLKTTGNDKYTGTWNIFMVDQLLSQSMYLSIENASEENYEAYPFFKDQRFTGTWCANFSKKDDIINFYDFKTGLQFRGKLKSELIEIDILLAGKSITKVAFRKSKDEWQLRPTNLIYNATYKKPNLLEDGWKISDLNTFNIDKDMLGVMEDSIQKQSLTHVHSVLIAKEEKLIYENYFSSHNQDISHDQRSASKSISSAMIGIAIDHNILPGVNQSIYNYIPKPYQYTKDSTKSKITIAHLLTMSSGIDAIDFGIDRKSIASENNYQPTQDWLKTVLEAPMVYQPGDVSNYGSANPYLLGVILGNTITEPLELFMDQKLFEPLGISNYIIQNNEKGTPYFGGGMYLTPRDMLKFGQLYLNKGVWKGNRIISEKWVEESFKKHHILANTKDKNEYGYLWWHKTYTVKGKKIKSIEARGAGGQYIFVIPELNLVAAITSGNYRNGRYWQPEKIMENYILPAVINP</sequence>
<dbReference type="AlphaFoldDB" id="A0A023BP88"/>
<dbReference type="InterPro" id="IPR012338">
    <property type="entry name" value="Beta-lactam/transpept-like"/>
</dbReference>
<name>A0A023BP88_9FLAO</name>
<reference evidence="2 3" key="1">
    <citation type="submission" date="2014-04" db="EMBL/GenBank/DDBJ databases">
        <title>Aquimarina sp. 22II-S11-z7 Genome Sequencing.</title>
        <authorList>
            <person name="Lai Q."/>
        </authorList>
    </citation>
    <scope>NUCLEOTIDE SEQUENCE [LARGE SCALE GENOMIC DNA]</scope>
    <source>
        <strain evidence="2 3">22II-S11-z7</strain>
    </source>
</reference>
<dbReference type="InterPro" id="IPR001466">
    <property type="entry name" value="Beta-lactam-related"/>
</dbReference>
<dbReference type="EMBL" id="AQRA01000012">
    <property type="protein sequence ID" value="EZH71749.1"/>
    <property type="molecule type" value="Genomic_DNA"/>
</dbReference>
<keyword evidence="3" id="KW-1185">Reference proteome</keyword>
<evidence type="ECO:0000313" key="3">
    <source>
        <dbReference type="Proteomes" id="UP000023541"/>
    </source>
</evidence>
<evidence type="ECO:0000259" key="1">
    <source>
        <dbReference type="Pfam" id="PF00144"/>
    </source>
</evidence>
<comment type="caution">
    <text evidence="2">The sequence shown here is derived from an EMBL/GenBank/DDBJ whole genome shotgun (WGS) entry which is preliminary data.</text>
</comment>
<dbReference type="SUPFAM" id="SSF56601">
    <property type="entry name" value="beta-lactamase/transpeptidase-like"/>
    <property type="match status" value="1"/>
</dbReference>
<dbReference type="Proteomes" id="UP000023541">
    <property type="component" value="Unassembled WGS sequence"/>
</dbReference>
<dbReference type="Gene3D" id="3.40.710.10">
    <property type="entry name" value="DD-peptidase/beta-lactamase superfamily"/>
    <property type="match status" value="1"/>
</dbReference>
<evidence type="ECO:0000313" key="2">
    <source>
        <dbReference type="EMBL" id="EZH71749.1"/>
    </source>
</evidence>
<dbReference type="PANTHER" id="PTHR43283:SF7">
    <property type="entry name" value="BETA-LACTAMASE-RELATED DOMAIN-CONTAINING PROTEIN"/>
    <property type="match status" value="1"/>
</dbReference>
<dbReference type="Pfam" id="PF00144">
    <property type="entry name" value="Beta-lactamase"/>
    <property type="match status" value="1"/>
</dbReference>
<gene>
    <name evidence="2" type="ORF">ATO12_06165</name>
</gene>
<organism evidence="2 3">
    <name type="scientific">Aquimarina atlantica</name>
    <dbReference type="NCBI Taxonomy" id="1317122"/>
    <lineage>
        <taxon>Bacteria</taxon>
        <taxon>Pseudomonadati</taxon>
        <taxon>Bacteroidota</taxon>
        <taxon>Flavobacteriia</taxon>
        <taxon>Flavobacteriales</taxon>
        <taxon>Flavobacteriaceae</taxon>
        <taxon>Aquimarina</taxon>
    </lineage>
</organism>
<dbReference type="eggNOG" id="COG1680">
    <property type="taxonomic scope" value="Bacteria"/>
</dbReference>
<dbReference type="OrthoDB" id="9773047at2"/>